<dbReference type="CDD" id="cd22160">
    <property type="entry name" value="F-box_AtFBL13-like"/>
    <property type="match status" value="1"/>
</dbReference>
<dbReference type="InterPro" id="IPR036047">
    <property type="entry name" value="F-box-like_dom_sf"/>
</dbReference>
<dbReference type="EMBL" id="CACVBM020001268">
    <property type="protein sequence ID" value="CAA7042389.1"/>
    <property type="molecule type" value="Genomic_DNA"/>
</dbReference>
<dbReference type="SUPFAM" id="SSF52058">
    <property type="entry name" value="L domain-like"/>
    <property type="match status" value="1"/>
</dbReference>
<dbReference type="PANTHER" id="PTHR31900">
    <property type="entry name" value="F-BOX/RNI SUPERFAMILY PROTEIN-RELATED"/>
    <property type="match status" value="1"/>
</dbReference>
<accession>A0A6D2JKZ6</accession>
<dbReference type="Gene3D" id="1.20.1280.50">
    <property type="match status" value="1"/>
</dbReference>
<feature type="domain" description="F-box" evidence="1">
    <location>
        <begin position="14"/>
        <end position="50"/>
    </location>
</feature>
<dbReference type="SMART" id="SM00256">
    <property type="entry name" value="FBOX"/>
    <property type="match status" value="1"/>
</dbReference>
<proteinExistence type="predicted"/>
<dbReference type="Pfam" id="PF24758">
    <property type="entry name" value="LRR_At5g56370"/>
    <property type="match status" value="1"/>
</dbReference>
<dbReference type="Pfam" id="PF00646">
    <property type="entry name" value="F-box"/>
    <property type="match status" value="1"/>
</dbReference>
<dbReference type="Proteomes" id="UP000467841">
    <property type="component" value="Unassembled WGS sequence"/>
</dbReference>
<dbReference type="OrthoDB" id="594804at2759"/>
<name>A0A6D2JKZ6_9BRAS</name>
<dbReference type="PROSITE" id="PS50181">
    <property type="entry name" value="FBOX"/>
    <property type="match status" value="1"/>
</dbReference>
<dbReference type="Pfam" id="PF08387">
    <property type="entry name" value="FBD"/>
    <property type="match status" value="1"/>
</dbReference>
<dbReference type="InterPro" id="IPR053781">
    <property type="entry name" value="F-box_AtFBL13-like"/>
</dbReference>
<protein>
    <recommendedName>
        <fullName evidence="1">F-box domain-containing protein</fullName>
    </recommendedName>
</protein>
<dbReference type="PANTHER" id="PTHR31900:SF34">
    <property type="entry name" value="EMB|CAB62440.1-RELATED"/>
    <property type="match status" value="1"/>
</dbReference>
<gene>
    <name evidence="2" type="ORF">MERR_LOCUS29624</name>
</gene>
<evidence type="ECO:0000313" key="3">
    <source>
        <dbReference type="Proteomes" id="UP000467841"/>
    </source>
</evidence>
<evidence type="ECO:0000259" key="1">
    <source>
        <dbReference type="PROSITE" id="PS50181"/>
    </source>
</evidence>
<keyword evidence="3" id="KW-1185">Reference proteome</keyword>
<dbReference type="SUPFAM" id="SSF81383">
    <property type="entry name" value="F-box domain"/>
    <property type="match status" value="1"/>
</dbReference>
<dbReference type="InterPro" id="IPR050232">
    <property type="entry name" value="FBL13/AtMIF1-like"/>
</dbReference>
<dbReference type="SMART" id="SM00579">
    <property type="entry name" value="FBD"/>
    <property type="match status" value="1"/>
</dbReference>
<dbReference type="InterPro" id="IPR055411">
    <property type="entry name" value="LRR_FXL15/At3g58940/PEG3-like"/>
</dbReference>
<dbReference type="AlphaFoldDB" id="A0A6D2JKZ6"/>
<evidence type="ECO:0000313" key="2">
    <source>
        <dbReference type="EMBL" id="CAA7042389.1"/>
    </source>
</evidence>
<dbReference type="InterPro" id="IPR001810">
    <property type="entry name" value="F-box_dom"/>
</dbReference>
<comment type="caution">
    <text evidence="2">The sequence shown here is derived from an EMBL/GenBank/DDBJ whole genome shotgun (WGS) entry which is preliminary data.</text>
</comment>
<sequence length="440" mass="50314">MKRCLRNGGLVNTEDRISHLPEALILHILSLLPTKDVVATTVLSKQWRSVWKMVPKLKFDYKSNRSKHETFSRIVCRVLLSHKAPVLESLHINFNPDYIDAAEIGMWIGIAYARQVRELVLDVYSDKGSSFKFPPSLYNCETLETLTLQTWVLVHVPSQACLKYLKTLDLYVDFEDEVSVVNLLSGCPKLENLKVDRGTQLNVETFTIAVPSLQRLTIYDYHEGQEIGGYVINAPCLKYLEIEGFDSHKFCLIENAPELVEAKIMNVSNIINENILGSLTSVERLCLDLSPLEITFPIGSIFYRLVYLELDTYNAEWWNLLLLMLDASPKLQVLKLIGRFEKDGVKWSQPKNVPECLLLHLETFVWEGYKQLPEEEEEVAKYIIRNANRLKKAIFSTIPDEDSSILGQEVVKELESVVRASNSCQLVIQMKDQSRFGDVV</sequence>
<dbReference type="Gene3D" id="3.80.10.10">
    <property type="entry name" value="Ribonuclease Inhibitor"/>
    <property type="match status" value="1"/>
</dbReference>
<reference evidence="2" key="1">
    <citation type="submission" date="2020-01" db="EMBL/GenBank/DDBJ databases">
        <authorList>
            <person name="Mishra B."/>
        </authorList>
    </citation>
    <scope>NUCLEOTIDE SEQUENCE [LARGE SCALE GENOMIC DNA]</scope>
</reference>
<organism evidence="2 3">
    <name type="scientific">Microthlaspi erraticum</name>
    <dbReference type="NCBI Taxonomy" id="1685480"/>
    <lineage>
        <taxon>Eukaryota</taxon>
        <taxon>Viridiplantae</taxon>
        <taxon>Streptophyta</taxon>
        <taxon>Embryophyta</taxon>
        <taxon>Tracheophyta</taxon>
        <taxon>Spermatophyta</taxon>
        <taxon>Magnoliopsida</taxon>
        <taxon>eudicotyledons</taxon>
        <taxon>Gunneridae</taxon>
        <taxon>Pentapetalae</taxon>
        <taxon>rosids</taxon>
        <taxon>malvids</taxon>
        <taxon>Brassicales</taxon>
        <taxon>Brassicaceae</taxon>
        <taxon>Coluteocarpeae</taxon>
        <taxon>Microthlaspi</taxon>
    </lineage>
</organism>
<dbReference type="InterPro" id="IPR006566">
    <property type="entry name" value="FBD"/>
</dbReference>
<dbReference type="InterPro" id="IPR032675">
    <property type="entry name" value="LRR_dom_sf"/>
</dbReference>